<dbReference type="CDD" id="cd12148">
    <property type="entry name" value="fungal_TF_MHR"/>
    <property type="match status" value="1"/>
</dbReference>
<evidence type="ECO:0000256" key="9">
    <source>
        <dbReference type="ARBA" id="ARBA00041135"/>
    </source>
</evidence>
<dbReference type="GO" id="GO:0045893">
    <property type="term" value="P:positive regulation of DNA-templated transcription"/>
    <property type="evidence" value="ECO:0007669"/>
    <property type="project" value="UniProtKB-ARBA"/>
</dbReference>
<dbReference type="FunFam" id="4.10.240.10:FF:000011">
    <property type="entry name" value="Transcriptional activator of proteases prtT"/>
    <property type="match status" value="1"/>
</dbReference>
<dbReference type="PROSITE" id="PS50048">
    <property type="entry name" value="ZN2_CY6_FUNGAL_2"/>
    <property type="match status" value="1"/>
</dbReference>
<evidence type="ECO:0000313" key="13">
    <source>
        <dbReference type="EMBL" id="TQB71355.1"/>
    </source>
</evidence>
<dbReference type="PROSITE" id="PS00463">
    <property type="entry name" value="ZN2_CY6_FUNGAL_1"/>
    <property type="match status" value="1"/>
</dbReference>
<keyword evidence="7" id="KW-0539">Nucleus</keyword>
<dbReference type="GO" id="GO:0008270">
    <property type="term" value="F:zinc ion binding"/>
    <property type="evidence" value="ECO:0007669"/>
    <property type="project" value="InterPro"/>
</dbReference>
<dbReference type="SUPFAM" id="SSF57701">
    <property type="entry name" value="Zn2/Cys6 DNA-binding domain"/>
    <property type="match status" value="1"/>
</dbReference>
<evidence type="ECO:0000259" key="12">
    <source>
        <dbReference type="PROSITE" id="PS50048"/>
    </source>
</evidence>
<evidence type="ECO:0000313" key="14">
    <source>
        <dbReference type="Proteomes" id="UP000319663"/>
    </source>
</evidence>
<comment type="subcellular location">
    <subcellularLocation>
        <location evidence="1">Nucleus</location>
    </subcellularLocation>
</comment>
<gene>
    <name evidence="13" type="ORF">MPDQ_007629</name>
</gene>
<evidence type="ECO:0000256" key="1">
    <source>
        <dbReference type="ARBA" id="ARBA00004123"/>
    </source>
</evidence>
<evidence type="ECO:0000256" key="3">
    <source>
        <dbReference type="ARBA" id="ARBA00022833"/>
    </source>
</evidence>
<sequence length="655" mass="73165">MTRAAKSEDNGPSDAGRPKGRIRRSMTACHTCRKLKTRCDLDPRSHACRRCLSLRIECELPETPDRFQDNGYFWPDTSATAIPCLEERLSSLERGMGEMTRMMRQMIERTSMSASCGTSSQLSKSLYDEPLAGEGASTLSMWPPLSLPKPVRLIRDLQSEFFGKPDGSSADAQLMGDAGTREIVDSKLSQKLVQLFVDHFGSWVSIENPSDVQTDPLLFSTACLLASRYVPDMPQPVVKSLYHRVRNSIASILWTPPPLKYETLQALTLLCLWSWTASQEALMDSWLLSGISINHAILSFDFLNRPPVDQIVDDDMFKKLRLWNALCLSQLHFAVGNARPFNLQERYLDHCPRVLSNPNATFEDGKVVAEIQLYSATLKLQSNSARMRFADYEYEEIEQWKMEWAHLLREPPSTLDISLGFCQLLLHRTAMRTQWESERFIPEIIQTSRLIISKFLQLDPFTALNRIDHVFSMVCYAAVTLCDFYVVEPLIDQIQVFLFHIAPSDDHVAYRFACIISEVKRRCSNYADATGSASTASTSATDLSRLNAIKQSPFAGSSSPFGTGTPQSPGVSLDQVPFIPPVMDVVDADSYGTLNQLVPEFMPSHSTSHPHPIVHAHAHAQAHPPVHTSHPSALPGGVFHNVPLTNGIPVSVSIV</sequence>
<dbReference type="GO" id="GO:0000976">
    <property type="term" value="F:transcription cis-regulatory region binding"/>
    <property type="evidence" value="ECO:0007669"/>
    <property type="project" value="TreeGrafter"/>
</dbReference>
<keyword evidence="5" id="KW-0238">DNA-binding</keyword>
<protein>
    <recommendedName>
        <fullName evidence="9">Transcriptional activator of proteases prtT</fullName>
    </recommendedName>
    <alternativeName>
        <fullName evidence="10">Zn(2)-C6 zinc finger-containing protein prtT</fullName>
    </alternativeName>
</protein>
<dbReference type="Pfam" id="PF00172">
    <property type="entry name" value="Zn_clus"/>
    <property type="match status" value="1"/>
</dbReference>
<dbReference type="GO" id="GO:0042176">
    <property type="term" value="P:regulation of protein catabolic process"/>
    <property type="evidence" value="ECO:0007669"/>
    <property type="project" value="UniProtKB-ARBA"/>
</dbReference>
<accession>A0A507QTW8</accession>
<evidence type="ECO:0000256" key="7">
    <source>
        <dbReference type="ARBA" id="ARBA00023242"/>
    </source>
</evidence>
<evidence type="ECO:0000256" key="2">
    <source>
        <dbReference type="ARBA" id="ARBA00022723"/>
    </source>
</evidence>
<evidence type="ECO:0000256" key="10">
    <source>
        <dbReference type="ARBA" id="ARBA00042461"/>
    </source>
</evidence>
<reference evidence="13 14" key="1">
    <citation type="submission" date="2019-06" db="EMBL/GenBank/DDBJ databases">
        <title>Wine fermentation using esterase from Monascus purpureus.</title>
        <authorList>
            <person name="Geng C."/>
            <person name="Zhang Y."/>
        </authorList>
    </citation>
    <scope>NUCLEOTIDE SEQUENCE [LARGE SCALE GENOMIC DNA]</scope>
    <source>
        <strain evidence="13">HQ1</strain>
    </source>
</reference>
<dbReference type="EMBL" id="VIFY01000083">
    <property type="protein sequence ID" value="TQB71355.1"/>
    <property type="molecule type" value="Genomic_DNA"/>
</dbReference>
<keyword evidence="14" id="KW-1185">Reference proteome</keyword>
<feature type="region of interest" description="Disordered" evidence="11">
    <location>
        <begin position="1"/>
        <end position="22"/>
    </location>
</feature>
<name>A0A507QTW8_MONPU</name>
<dbReference type="Gene3D" id="4.10.240.10">
    <property type="entry name" value="Zn(2)-C6 fungal-type DNA-binding domain"/>
    <property type="match status" value="1"/>
</dbReference>
<dbReference type="GO" id="GO:0005634">
    <property type="term" value="C:nucleus"/>
    <property type="evidence" value="ECO:0007669"/>
    <property type="project" value="UniProtKB-SubCell"/>
</dbReference>
<dbReference type="Proteomes" id="UP000319663">
    <property type="component" value="Unassembled WGS sequence"/>
</dbReference>
<evidence type="ECO:0000256" key="8">
    <source>
        <dbReference type="ARBA" id="ARBA00038134"/>
    </source>
</evidence>
<keyword evidence="2" id="KW-0479">Metal-binding</keyword>
<keyword evidence="3" id="KW-0862">Zinc</keyword>
<evidence type="ECO:0000256" key="6">
    <source>
        <dbReference type="ARBA" id="ARBA00023163"/>
    </source>
</evidence>
<dbReference type="PANTHER" id="PTHR31845">
    <property type="entry name" value="FINGER DOMAIN PROTEIN, PUTATIVE-RELATED"/>
    <property type="match status" value="1"/>
</dbReference>
<proteinExistence type="inferred from homology"/>
<comment type="similarity">
    <text evidence="8">Belongs to the prtT family.</text>
</comment>
<feature type="domain" description="Zn(2)-C6 fungal-type" evidence="12">
    <location>
        <begin position="28"/>
        <end position="60"/>
    </location>
</feature>
<dbReference type="CDD" id="cd00067">
    <property type="entry name" value="GAL4"/>
    <property type="match status" value="1"/>
</dbReference>
<keyword evidence="4" id="KW-0805">Transcription regulation</keyword>
<evidence type="ECO:0000256" key="4">
    <source>
        <dbReference type="ARBA" id="ARBA00023015"/>
    </source>
</evidence>
<keyword evidence="6" id="KW-0804">Transcription</keyword>
<dbReference type="GO" id="GO:0000981">
    <property type="term" value="F:DNA-binding transcription factor activity, RNA polymerase II-specific"/>
    <property type="evidence" value="ECO:0007669"/>
    <property type="project" value="InterPro"/>
</dbReference>
<dbReference type="InterPro" id="IPR036864">
    <property type="entry name" value="Zn2-C6_fun-type_DNA-bd_sf"/>
</dbReference>
<evidence type="ECO:0000256" key="5">
    <source>
        <dbReference type="ARBA" id="ARBA00023125"/>
    </source>
</evidence>
<dbReference type="InterPro" id="IPR051089">
    <property type="entry name" value="prtT"/>
</dbReference>
<comment type="caution">
    <text evidence="13">The sequence shown here is derived from an EMBL/GenBank/DDBJ whole genome shotgun (WGS) entry which is preliminary data.</text>
</comment>
<dbReference type="InterPro" id="IPR001138">
    <property type="entry name" value="Zn2Cys6_DnaBD"/>
</dbReference>
<dbReference type="OrthoDB" id="2595934at2759"/>
<dbReference type="AlphaFoldDB" id="A0A507QTW8"/>
<dbReference type="PANTHER" id="PTHR31845:SF34">
    <property type="entry name" value="TRANSCRIPTIONAL ACTIVATOR OF PROTEASES PRTT"/>
    <property type="match status" value="1"/>
</dbReference>
<dbReference type="SMART" id="SM00066">
    <property type="entry name" value="GAL4"/>
    <property type="match status" value="1"/>
</dbReference>
<organism evidence="13 14">
    <name type="scientific">Monascus purpureus</name>
    <name type="common">Red mold</name>
    <name type="synonym">Monascus anka</name>
    <dbReference type="NCBI Taxonomy" id="5098"/>
    <lineage>
        <taxon>Eukaryota</taxon>
        <taxon>Fungi</taxon>
        <taxon>Dikarya</taxon>
        <taxon>Ascomycota</taxon>
        <taxon>Pezizomycotina</taxon>
        <taxon>Eurotiomycetes</taxon>
        <taxon>Eurotiomycetidae</taxon>
        <taxon>Eurotiales</taxon>
        <taxon>Aspergillaceae</taxon>
        <taxon>Monascus</taxon>
    </lineage>
</organism>
<evidence type="ECO:0000256" key="11">
    <source>
        <dbReference type="SAM" id="MobiDB-lite"/>
    </source>
</evidence>